<gene>
    <name evidence="7" type="ORF">CSCA_0220</name>
</gene>
<evidence type="ECO:0000256" key="2">
    <source>
        <dbReference type="ARBA" id="ARBA00022448"/>
    </source>
</evidence>
<feature type="transmembrane region" description="Helical" evidence="6">
    <location>
        <begin position="294"/>
        <end position="319"/>
    </location>
</feature>
<keyword evidence="2" id="KW-0813">Transport</keyword>
<feature type="transmembrane region" description="Helical" evidence="6">
    <location>
        <begin position="54"/>
        <end position="77"/>
    </location>
</feature>
<accession>A0A0E3JYA1</accession>
<dbReference type="Gene3D" id="1.20.1740.10">
    <property type="entry name" value="Amino acid/polyamine transporter I"/>
    <property type="match status" value="1"/>
</dbReference>
<sequence length="468" mass="50077">MKIFKKKSLEQLMDGVKRTGLKKNLKAKDIAALGVGAVVGVGIFVATGEGAHMAGPGIIISFLIAGMVATLCGLCYIELATMFPVSGSTYSYAYITFGEFIAMLIGWCLTAEYLVAASAVASGWSGTFVGILKTFNISLPNAIIASPSKGGLIDLPAILIVLAITYLLYYGMQESARINNIIVGVKVFIILLFIFLGVRHIQPSNYVPLFPFGWKGVAAGASTIFFSYIGFDAISTSAEEAEDPKKDIPRGLIACLAVVSLLYISVAFVLTGMVPFKEIVAENAVPGALSRVGITWGSALVGVGAILGMISTIMAVLYGQVRVFMVMSRDGLIPKIFSKVHSKHKTPYISTALTGITAALIAGLLPLDIIVQFLSIGTLLSFICVSISVIVLRKTMPDFERKFKCPGVPFTPIVTVIACIYLLINMKAKTWIGFCAWLALGLIVYFTYGKNHSVVQNADNENSEMDAI</sequence>
<dbReference type="STRING" id="1548.CSCA_0220"/>
<dbReference type="Proteomes" id="UP000033115">
    <property type="component" value="Chromosome"/>
</dbReference>
<organism evidence="7 8">
    <name type="scientific">Clostridium scatologenes</name>
    <dbReference type="NCBI Taxonomy" id="1548"/>
    <lineage>
        <taxon>Bacteria</taxon>
        <taxon>Bacillati</taxon>
        <taxon>Bacillota</taxon>
        <taxon>Clostridia</taxon>
        <taxon>Eubacteriales</taxon>
        <taxon>Clostridiaceae</taxon>
        <taxon>Clostridium</taxon>
    </lineage>
</organism>
<feature type="transmembrane region" description="Helical" evidence="6">
    <location>
        <begin position="430"/>
        <end position="448"/>
    </location>
</feature>
<evidence type="ECO:0000256" key="4">
    <source>
        <dbReference type="ARBA" id="ARBA00022989"/>
    </source>
</evidence>
<proteinExistence type="predicted"/>
<feature type="transmembrane region" description="Helical" evidence="6">
    <location>
        <begin position="348"/>
        <end position="367"/>
    </location>
</feature>
<feature type="transmembrane region" description="Helical" evidence="6">
    <location>
        <begin position="89"/>
        <end position="107"/>
    </location>
</feature>
<dbReference type="Pfam" id="PF13520">
    <property type="entry name" value="AA_permease_2"/>
    <property type="match status" value="1"/>
</dbReference>
<keyword evidence="8" id="KW-1185">Reference proteome</keyword>
<feature type="transmembrane region" description="Helical" evidence="6">
    <location>
        <begin position="152"/>
        <end position="172"/>
    </location>
</feature>
<feature type="transmembrane region" description="Helical" evidence="6">
    <location>
        <begin position="178"/>
        <end position="198"/>
    </location>
</feature>
<dbReference type="AlphaFoldDB" id="A0A0E3JYA1"/>
<evidence type="ECO:0000313" key="8">
    <source>
        <dbReference type="Proteomes" id="UP000033115"/>
    </source>
</evidence>
<evidence type="ECO:0000256" key="6">
    <source>
        <dbReference type="SAM" id="Phobius"/>
    </source>
</evidence>
<dbReference type="KEGG" id="csq:CSCA_0220"/>
<evidence type="ECO:0000256" key="1">
    <source>
        <dbReference type="ARBA" id="ARBA00004141"/>
    </source>
</evidence>
<protein>
    <submittedName>
        <fullName evidence="7">Amino acid transporter</fullName>
    </submittedName>
</protein>
<feature type="transmembrane region" description="Helical" evidence="6">
    <location>
        <begin position="373"/>
        <end position="393"/>
    </location>
</feature>
<dbReference type="HOGENOM" id="CLU_007946_15_7_9"/>
<reference evidence="7 8" key="1">
    <citation type="journal article" date="2015" name="J. Biotechnol.">
        <title>Complete genome sequence of a malodorant-producing acetogen, Clostridium scatologenes ATCC 25775(T).</title>
        <authorList>
            <person name="Zhu Z."/>
            <person name="Guo T."/>
            <person name="Zheng H."/>
            <person name="Song T."/>
            <person name="Ouyang P."/>
            <person name="Xie J."/>
        </authorList>
    </citation>
    <scope>NUCLEOTIDE SEQUENCE [LARGE SCALE GENOMIC DNA]</scope>
    <source>
        <strain evidence="7 8">ATCC 25775</strain>
    </source>
</reference>
<dbReference type="PIRSF" id="PIRSF006060">
    <property type="entry name" value="AA_transporter"/>
    <property type="match status" value="1"/>
</dbReference>
<dbReference type="PANTHER" id="PTHR43243">
    <property type="entry name" value="INNER MEMBRANE TRANSPORTER YGJI-RELATED"/>
    <property type="match status" value="1"/>
</dbReference>
<name>A0A0E3JYA1_CLOSL</name>
<dbReference type="GO" id="GO:0015171">
    <property type="term" value="F:amino acid transmembrane transporter activity"/>
    <property type="evidence" value="ECO:0007669"/>
    <property type="project" value="TreeGrafter"/>
</dbReference>
<feature type="transmembrane region" description="Helical" evidence="6">
    <location>
        <begin position="252"/>
        <end position="274"/>
    </location>
</feature>
<evidence type="ECO:0000256" key="3">
    <source>
        <dbReference type="ARBA" id="ARBA00022692"/>
    </source>
</evidence>
<evidence type="ECO:0000256" key="5">
    <source>
        <dbReference type="ARBA" id="ARBA00023136"/>
    </source>
</evidence>
<keyword evidence="5 6" id="KW-0472">Membrane</keyword>
<dbReference type="PANTHER" id="PTHR43243:SF4">
    <property type="entry name" value="CATIONIC AMINO ACID TRANSPORTER 4"/>
    <property type="match status" value="1"/>
</dbReference>
<comment type="subcellular location">
    <subcellularLocation>
        <location evidence="1">Membrane</location>
        <topology evidence="1">Multi-pass membrane protein</topology>
    </subcellularLocation>
</comment>
<keyword evidence="3 6" id="KW-0812">Transmembrane</keyword>
<dbReference type="RefSeq" id="WP_029163405.1">
    <property type="nucleotide sequence ID" value="NZ_CP009933.1"/>
</dbReference>
<dbReference type="GO" id="GO:0016020">
    <property type="term" value="C:membrane"/>
    <property type="evidence" value="ECO:0007669"/>
    <property type="project" value="UniProtKB-SubCell"/>
</dbReference>
<dbReference type="EMBL" id="CP009933">
    <property type="protein sequence ID" value="AKA67345.1"/>
    <property type="molecule type" value="Genomic_DNA"/>
</dbReference>
<dbReference type="InterPro" id="IPR002293">
    <property type="entry name" value="AA/rel_permease1"/>
</dbReference>
<feature type="transmembrane region" description="Helical" evidence="6">
    <location>
        <begin position="405"/>
        <end position="424"/>
    </location>
</feature>
<feature type="transmembrane region" description="Helical" evidence="6">
    <location>
        <begin position="30"/>
        <end position="48"/>
    </location>
</feature>
<evidence type="ECO:0000313" key="7">
    <source>
        <dbReference type="EMBL" id="AKA67345.1"/>
    </source>
</evidence>
<keyword evidence="4 6" id="KW-1133">Transmembrane helix</keyword>